<feature type="transmembrane region" description="Helical" evidence="1">
    <location>
        <begin position="35"/>
        <end position="52"/>
    </location>
</feature>
<feature type="transmembrane region" description="Helical" evidence="1">
    <location>
        <begin position="6"/>
        <end position="23"/>
    </location>
</feature>
<comment type="caution">
    <text evidence="2">The sequence shown here is derived from an EMBL/GenBank/DDBJ whole genome shotgun (WGS) entry which is preliminary data.</text>
</comment>
<organism evidence="2">
    <name type="scientific">marine sediment metagenome</name>
    <dbReference type="NCBI Taxonomy" id="412755"/>
    <lineage>
        <taxon>unclassified sequences</taxon>
        <taxon>metagenomes</taxon>
        <taxon>ecological metagenomes</taxon>
    </lineage>
</organism>
<proteinExistence type="predicted"/>
<protein>
    <submittedName>
        <fullName evidence="2">Uncharacterized protein</fullName>
    </submittedName>
</protein>
<name>X0YDJ0_9ZZZZ</name>
<feature type="non-terminal residue" evidence="2">
    <location>
        <position position="1"/>
    </location>
</feature>
<dbReference type="AlphaFoldDB" id="X0YDJ0"/>
<keyword evidence="1" id="KW-1133">Transmembrane helix</keyword>
<reference evidence="2" key="1">
    <citation type="journal article" date="2014" name="Front. Microbiol.">
        <title>High frequency of phylogenetically diverse reductive dehalogenase-homologous genes in deep subseafloor sedimentary metagenomes.</title>
        <authorList>
            <person name="Kawai M."/>
            <person name="Futagami T."/>
            <person name="Toyoda A."/>
            <person name="Takaki Y."/>
            <person name="Nishi S."/>
            <person name="Hori S."/>
            <person name="Arai W."/>
            <person name="Tsubouchi T."/>
            <person name="Morono Y."/>
            <person name="Uchiyama I."/>
            <person name="Ito T."/>
            <person name="Fujiyama A."/>
            <person name="Inagaki F."/>
            <person name="Takami H."/>
        </authorList>
    </citation>
    <scope>NUCLEOTIDE SEQUENCE</scope>
    <source>
        <strain evidence="2">Expedition CK06-06</strain>
    </source>
</reference>
<sequence>RKMNQYIIMICLVLGAALTAATWKVAIKNPRAYSTVYALFVVIACAIGWYTMGQLAETAPTHHRGEELEKASVSVIEQASGEVIRSPYKSVESKGEDAVVKNNNENRAAKEKFNALPALEK</sequence>
<dbReference type="EMBL" id="BART01007076">
    <property type="protein sequence ID" value="GAG53924.1"/>
    <property type="molecule type" value="Genomic_DNA"/>
</dbReference>
<gene>
    <name evidence="2" type="ORF">S01H4_16151</name>
</gene>
<keyword evidence="1" id="KW-0812">Transmembrane</keyword>
<evidence type="ECO:0000256" key="1">
    <source>
        <dbReference type="SAM" id="Phobius"/>
    </source>
</evidence>
<keyword evidence="1" id="KW-0472">Membrane</keyword>
<evidence type="ECO:0000313" key="2">
    <source>
        <dbReference type="EMBL" id="GAG53924.1"/>
    </source>
</evidence>
<accession>X0YDJ0</accession>